<feature type="binding site" evidence="7 9">
    <location>
        <position position="19"/>
    </location>
    <ligand>
        <name>substrate</name>
    </ligand>
</feature>
<evidence type="ECO:0000256" key="10">
    <source>
        <dbReference type="RuleBase" id="RU000512"/>
    </source>
</evidence>
<comment type="function">
    <text evidence="1 7">Catalyzes the decarboxylation of orotidine 5'-monophosphate (OMP) to uridine 5'-monophosphate (UMP).</text>
</comment>
<dbReference type="AlphaFoldDB" id="A0A6A7Y5I9"/>
<dbReference type="PANTHER" id="PTHR32119">
    <property type="entry name" value="OROTIDINE 5'-PHOSPHATE DECARBOXYLASE"/>
    <property type="match status" value="1"/>
</dbReference>
<dbReference type="PROSITE" id="PS00156">
    <property type="entry name" value="OMPDECASE"/>
    <property type="match status" value="1"/>
</dbReference>
<evidence type="ECO:0000313" key="12">
    <source>
        <dbReference type="EMBL" id="MQT12919.1"/>
    </source>
</evidence>
<feature type="active site" description="For OMPdecase activity" evidence="8">
    <location>
        <position position="70"/>
    </location>
</feature>
<evidence type="ECO:0000313" key="13">
    <source>
        <dbReference type="Proteomes" id="UP000332515"/>
    </source>
</evidence>
<comment type="pathway">
    <text evidence="2 7 10">Pyrimidine metabolism; UMP biosynthesis via de novo pathway; UMP from orotate: step 2/2.</text>
</comment>
<evidence type="ECO:0000256" key="3">
    <source>
        <dbReference type="ARBA" id="ARBA00022793"/>
    </source>
</evidence>
<evidence type="ECO:0000256" key="7">
    <source>
        <dbReference type="HAMAP-Rule" id="MF_01200"/>
    </source>
</evidence>
<dbReference type="NCBIfam" id="TIGR01740">
    <property type="entry name" value="pyrF"/>
    <property type="match status" value="1"/>
</dbReference>
<feature type="binding site" evidence="7 9">
    <location>
        <position position="41"/>
    </location>
    <ligand>
        <name>substrate</name>
    </ligand>
</feature>
<dbReference type="NCBIfam" id="NF001273">
    <property type="entry name" value="PRK00230.1"/>
    <property type="match status" value="1"/>
</dbReference>
<dbReference type="InterPro" id="IPR018089">
    <property type="entry name" value="OMPdecase_AS"/>
</dbReference>
<dbReference type="RefSeq" id="WP_153480385.1">
    <property type="nucleotide sequence ID" value="NZ_VWNA01000001.1"/>
</dbReference>
<dbReference type="HAMAP" id="MF_01200_B">
    <property type="entry name" value="OMPdecase_type1_B"/>
    <property type="match status" value="1"/>
</dbReference>
<keyword evidence="4 7" id="KW-0665">Pyrimidine biosynthesis</keyword>
<dbReference type="InterPro" id="IPR001754">
    <property type="entry name" value="OMPdeCOase_dom"/>
</dbReference>
<evidence type="ECO:0000256" key="4">
    <source>
        <dbReference type="ARBA" id="ARBA00022975"/>
    </source>
</evidence>
<evidence type="ECO:0000259" key="11">
    <source>
        <dbReference type="SMART" id="SM00934"/>
    </source>
</evidence>
<dbReference type="InterPro" id="IPR047596">
    <property type="entry name" value="OMPdecase_bac"/>
</dbReference>
<dbReference type="Pfam" id="PF00215">
    <property type="entry name" value="OMPdecase"/>
    <property type="match status" value="1"/>
</dbReference>
<proteinExistence type="inferred from homology"/>
<keyword evidence="13" id="KW-1185">Reference proteome</keyword>
<feature type="active site" description="For OMPdecase activity" evidence="8">
    <location>
        <position position="68"/>
    </location>
</feature>
<feature type="binding site" evidence="7 9">
    <location>
        <position position="214"/>
    </location>
    <ligand>
        <name>substrate</name>
    </ligand>
</feature>
<comment type="subunit">
    <text evidence="7">Homodimer.</text>
</comment>
<feature type="domain" description="Orotidine 5'-phosphate decarboxylase" evidence="11">
    <location>
        <begin position="13"/>
        <end position="229"/>
    </location>
</feature>
<evidence type="ECO:0000256" key="2">
    <source>
        <dbReference type="ARBA" id="ARBA00004861"/>
    </source>
</evidence>
<dbReference type="EMBL" id="VWNA01000001">
    <property type="protein sequence ID" value="MQT12919.1"/>
    <property type="molecule type" value="Genomic_DNA"/>
</dbReference>
<dbReference type="EC" id="4.1.1.23" evidence="7"/>
<feature type="active site" description="For OMPdecase activity" evidence="8">
    <location>
        <position position="73"/>
    </location>
</feature>
<dbReference type="InterPro" id="IPR011060">
    <property type="entry name" value="RibuloseP-bd_barrel"/>
</dbReference>
<dbReference type="Gene3D" id="3.20.20.70">
    <property type="entry name" value="Aldolase class I"/>
    <property type="match status" value="1"/>
</dbReference>
<feature type="binding site" evidence="7 9">
    <location>
        <position position="184"/>
    </location>
    <ligand>
        <name>substrate</name>
    </ligand>
</feature>
<dbReference type="GO" id="GO:0006207">
    <property type="term" value="P:'de novo' pyrimidine nucleobase biosynthetic process"/>
    <property type="evidence" value="ECO:0007669"/>
    <property type="project" value="InterPro"/>
</dbReference>
<accession>A0A6A7Y5I9</accession>
<sequence>MTARFRPQTPRDRLVLAVDTADVAAARAVVDETAGTIGVYKIGLELIYAGGLDLVRDLVAGGERVFLDAKLLDIDNTVAGAIRSIVTLGVDMVTLHAYPKAMAAAAAARGAAPLALLGVTVLTSMDEADFADAGYRGTVEERVRARAAQAAAAGLDGIVCSPREIAAVRAAAGPDLLIVTPGVRPAGSAAGDQKRIATPAEAIRAGADLLVVGRPIVGAPDRREAARRIVDEIAGALG</sequence>
<evidence type="ECO:0000256" key="1">
    <source>
        <dbReference type="ARBA" id="ARBA00002356"/>
    </source>
</evidence>
<dbReference type="SUPFAM" id="SSF51366">
    <property type="entry name" value="Ribulose-phoshate binding barrel"/>
    <property type="match status" value="1"/>
</dbReference>
<gene>
    <name evidence="7 12" type="primary">pyrF</name>
    <name evidence="12" type="ORF">F0357_09720</name>
</gene>
<dbReference type="InterPro" id="IPR014732">
    <property type="entry name" value="OMPdecase"/>
</dbReference>
<dbReference type="PANTHER" id="PTHR32119:SF2">
    <property type="entry name" value="OROTIDINE 5'-PHOSPHATE DECARBOXYLASE"/>
    <property type="match status" value="1"/>
</dbReference>
<evidence type="ECO:0000256" key="9">
    <source>
        <dbReference type="PIRSR" id="PIRSR614732-2"/>
    </source>
</evidence>
<feature type="binding site" evidence="7 9">
    <location>
        <position position="123"/>
    </location>
    <ligand>
        <name>substrate</name>
    </ligand>
</feature>
<feature type="active site" description="Proton donor" evidence="7">
    <location>
        <position position="70"/>
    </location>
</feature>
<name>A0A6A7Y5I9_9HYPH</name>
<comment type="similarity">
    <text evidence="7">Belongs to the OMP decarboxylase family. Type 1 subfamily.</text>
</comment>
<evidence type="ECO:0000256" key="6">
    <source>
        <dbReference type="ARBA" id="ARBA00049157"/>
    </source>
</evidence>
<dbReference type="InterPro" id="IPR013785">
    <property type="entry name" value="Aldolase_TIM"/>
</dbReference>
<comment type="caution">
    <text evidence="12">The sequence shown here is derived from an EMBL/GenBank/DDBJ whole genome shotgun (WGS) entry which is preliminary data.</text>
</comment>
<dbReference type="Proteomes" id="UP000332515">
    <property type="component" value="Unassembled WGS sequence"/>
</dbReference>
<dbReference type="GO" id="GO:0005829">
    <property type="term" value="C:cytosol"/>
    <property type="evidence" value="ECO:0007669"/>
    <property type="project" value="TreeGrafter"/>
</dbReference>
<feature type="binding site" evidence="7 9">
    <location>
        <position position="193"/>
    </location>
    <ligand>
        <name>substrate</name>
    </ligand>
</feature>
<protein>
    <recommendedName>
        <fullName evidence="7">Orotidine 5'-phosphate decarboxylase</fullName>
        <ecNumber evidence="7">4.1.1.23</ecNumber>
    </recommendedName>
    <alternativeName>
        <fullName evidence="7">OMP decarboxylase</fullName>
        <shortName evidence="7">OMPDCase</shortName>
        <shortName evidence="7">OMPdecase</shortName>
    </alternativeName>
</protein>
<organism evidence="12 13">
    <name type="scientific">Segnochrobactrum spirostomi</name>
    <dbReference type="NCBI Taxonomy" id="2608987"/>
    <lineage>
        <taxon>Bacteria</taxon>
        <taxon>Pseudomonadati</taxon>
        <taxon>Pseudomonadota</taxon>
        <taxon>Alphaproteobacteria</taxon>
        <taxon>Hyphomicrobiales</taxon>
        <taxon>Segnochrobactraceae</taxon>
        <taxon>Segnochrobactrum</taxon>
    </lineage>
</organism>
<feature type="binding site" evidence="7 9">
    <location>
        <position position="213"/>
    </location>
    <ligand>
        <name>substrate</name>
    </ligand>
</feature>
<reference evidence="12 13" key="1">
    <citation type="submission" date="2019-09" db="EMBL/GenBank/DDBJ databases">
        <title>Segnochrobactrum spirostomi gen. nov., sp. nov., isolated from the ciliate Spirostomum cf. yagiui and description of a novel family, Segnochrobactraceae fam. nov. within the order Rhizobiales of the class Alphaproteobacteria.</title>
        <authorList>
            <person name="Akter S."/>
            <person name="Shazib S.U.A."/>
            <person name="Shin M.K."/>
        </authorList>
    </citation>
    <scope>NUCLEOTIDE SEQUENCE [LARGE SCALE GENOMIC DNA]</scope>
    <source>
        <strain evidence="12 13">Sp-1</strain>
    </source>
</reference>
<evidence type="ECO:0000256" key="8">
    <source>
        <dbReference type="PIRSR" id="PIRSR614732-1"/>
    </source>
</evidence>
<dbReference type="UniPathway" id="UPA00070">
    <property type="reaction ID" value="UER00120"/>
</dbReference>
<dbReference type="SMART" id="SM00934">
    <property type="entry name" value="OMPdecase"/>
    <property type="match status" value="1"/>
</dbReference>
<comment type="catalytic activity">
    <reaction evidence="6 7 10">
        <text>orotidine 5'-phosphate + H(+) = UMP + CO2</text>
        <dbReference type="Rhea" id="RHEA:11596"/>
        <dbReference type="ChEBI" id="CHEBI:15378"/>
        <dbReference type="ChEBI" id="CHEBI:16526"/>
        <dbReference type="ChEBI" id="CHEBI:57538"/>
        <dbReference type="ChEBI" id="CHEBI:57865"/>
        <dbReference type="EC" id="4.1.1.23"/>
    </reaction>
</comment>
<feature type="binding site" evidence="7">
    <location>
        <begin position="68"/>
        <end position="77"/>
    </location>
    <ligand>
        <name>substrate</name>
    </ligand>
</feature>
<dbReference type="GO" id="GO:0004590">
    <property type="term" value="F:orotidine-5'-phosphate decarboxylase activity"/>
    <property type="evidence" value="ECO:0007669"/>
    <property type="project" value="UniProtKB-UniRule"/>
</dbReference>
<dbReference type="CDD" id="cd04725">
    <property type="entry name" value="OMP_decarboxylase_like"/>
    <property type="match status" value="1"/>
</dbReference>
<keyword evidence="3 7" id="KW-0210">Decarboxylase</keyword>
<keyword evidence="5 7" id="KW-0456">Lyase</keyword>
<dbReference type="GO" id="GO:0044205">
    <property type="term" value="P:'de novo' UMP biosynthetic process"/>
    <property type="evidence" value="ECO:0007669"/>
    <property type="project" value="UniProtKB-UniRule"/>
</dbReference>
<evidence type="ECO:0000256" key="5">
    <source>
        <dbReference type="ARBA" id="ARBA00023239"/>
    </source>
</evidence>